<organism evidence="2 3">
    <name type="scientific">Cytophaga hutchinsonii (strain ATCC 33406 / DSM 1761 / CIP 103989 / NBRC 15051 / NCIMB 9469 / D465)</name>
    <dbReference type="NCBI Taxonomy" id="269798"/>
    <lineage>
        <taxon>Bacteria</taxon>
        <taxon>Pseudomonadati</taxon>
        <taxon>Bacteroidota</taxon>
        <taxon>Cytophagia</taxon>
        <taxon>Cytophagales</taxon>
        <taxon>Cytophagaceae</taxon>
        <taxon>Cytophaga</taxon>
    </lineage>
</organism>
<dbReference type="KEGG" id="chu:CHU_0263"/>
<sequence length="237" mass="25628">MIKSLTLFVVSLLLLNTGNAFAHALWIETAATGKIGQKQQVAVYYGEYAEGEKDSVSHWYSDVKDVKLWLVGPDNKKVQLTTTAEAARLVADFTPAANGIYTLLADHPVKDVARTTLYQFVSSATVTVGTAATPSVTANTNSLSLTARSGYKVDKPVTVDALFKNKPNTDITYSVVTPAGWSKSFKSDANGNLTFTPAAAGVYYVEAFYTEKITGEQNGKAYESIWRGATYLITVTK</sequence>
<keyword evidence="1" id="KW-0732">Signal</keyword>
<protein>
    <submittedName>
        <fullName evidence="2">Uncharacterized protein</fullName>
    </submittedName>
</protein>
<evidence type="ECO:0000313" key="3">
    <source>
        <dbReference type="Proteomes" id="UP000001822"/>
    </source>
</evidence>
<evidence type="ECO:0000313" key="2">
    <source>
        <dbReference type="EMBL" id="ABG57555.1"/>
    </source>
</evidence>
<gene>
    <name evidence="2" type="ordered locus">CHU_0263</name>
</gene>
<accession>A0A6N4SMR3</accession>
<dbReference type="Proteomes" id="UP000001822">
    <property type="component" value="Chromosome"/>
</dbReference>
<dbReference type="Pfam" id="PF10670">
    <property type="entry name" value="DUF4198"/>
    <property type="match status" value="1"/>
</dbReference>
<name>A0A6N4SMR3_CYTH3</name>
<dbReference type="EMBL" id="CP000383">
    <property type="protein sequence ID" value="ABG57555.1"/>
    <property type="molecule type" value="Genomic_DNA"/>
</dbReference>
<dbReference type="AlphaFoldDB" id="A0A6N4SMR3"/>
<evidence type="ECO:0000256" key="1">
    <source>
        <dbReference type="SAM" id="SignalP"/>
    </source>
</evidence>
<feature type="signal peptide" evidence="1">
    <location>
        <begin position="1"/>
        <end position="22"/>
    </location>
</feature>
<feature type="chain" id="PRO_5027067648" evidence="1">
    <location>
        <begin position="23"/>
        <end position="237"/>
    </location>
</feature>
<proteinExistence type="predicted"/>
<dbReference type="OrthoDB" id="1148550at2"/>
<reference evidence="2 3" key="1">
    <citation type="journal article" date="2007" name="Appl. Environ. Microbiol.">
        <title>Genome sequence of the cellulolytic gliding bacterium Cytophaga hutchinsonii.</title>
        <authorList>
            <person name="Xie G."/>
            <person name="Bruce D.C."/>
            <person name="Challacombe J.F."/>
            <person name="Chertkov O."/>
            <person name="Detter J.C."/>
            <person name="Gilna P."/>
            <person name="Han C.S."/>
            <person name="Lucas S."/>
            <person name="Misra M."/>
            <person name="Myers G.L."/>
            <person name="Richardson P."/>
            <person name="Tapia R."/>
            <person name="Thayer N."/>
            <person name="Thompson L.S."/>
            <person name="Brettin T.S."/>
            <person name="Henrissat B."/>
            <person name="Wilson D.B."/>
            <person name="McBride M.J."/>
        </authorList>
    </citation>
    <scope>NUCLEOTIDE SEQUENCE [LARGE SCALE GENOMIC DNA]</scope>
    <source>
        <strain evidence="3">ATCC 33406 / DSM 1761 / CIP 103989 / NBRC 15051 / NCIMB 9469 / D465</strain>
    </source>
</reference>
<dbReference type="RefSeq" id="WP_011583671.1">
    <property type="nucleotide sequence ID" value="NC_008255.1"/>
</dbReference>
<keyword evidence="3" id="KW-1185">Reference proteome</keyword>
<dbReference type="InterPro" id="IPR019613">
    <property type="entry name" value="DUF4198"/>
</dbReference>